<protein>
    <submittedName>
        <fullName evidence="7">Monooxygenase</fullName>
    </submittedName>
</protein>
<dbReference type="InterPro" id="IPR050493">
    <property type="entry name" value="FAD-dep_Monooxygenase_BioMet"/>
</dbReference>
<dbReference type="AlphaFoldDB" id="A0A5A9ZSU2"/>
<keyword evidence="5 7" id="KW-0503">Monooxygenase</keyword>
<keyword evidence="3" id="KW-0274">FAD</keyword>
<comment type="caution">
    <text evidence="7">The sequence shown here is derived from an EMBL/GenBank/DDBJ whole genome shotgun (WGS) entry which is preliminary data.</text>
</comment>
<accession>A0A5A9ZSU2</accession>
<reference evidence="7 8" key="1">
    <citation type="submission" date="2019-07" db="EMBL/GenBank/DDBJ databases">
        <title>Aquicoccus porphyridii gen. nov., sp. nov., isolated from a small marine red alga, Porphyridium marinum.</title>
        <authorList>
            <person name="Liu L."/>
        </authorList>
    </citation>
    <scope>NUCLEOTIDE SEQUENCE [LARGE SCALE GENOMIC DNA]</scope>
    <source>
        <strain evidence="7 8">L1 8-17</strain>
    </source>
</reference>
<keyword evidence="4" id="KW-0560">Oxidoreductase</keyword>
<evidence type="ECO:0000256" key="4">
    <source>
        <dbReference type="ARBA" id="ARBA00023002"/>
    </source>
</evidence>
<organism evidence="7 8">
    <name type="scientific">Aquicoccus porphyridii</name>
    <dbReference type="NCBI Taxonomy" id="1852029"/>
    <lineage>
        <taxon>Bacteria</taxon>
        <taxon>Pseudomonadati</taxon>
        <taxon>Pseudomonadota</taxon>
        <taxon>Alphaproteobacteria</taxon>
        <taxon>Rhodobacterales</taxon>
        <taxon>Paracoccaceae</taxon>
        <taxon>Aquicoccus</taxon>
    </lineage>
</organism>
<comment type="cofactor">
    <cofactor evidence="1">
        <name>FAD</name>
        <dbReference type="ChEBI" id="CHEBI:57692"/>
    </cofactor>
</comment>
<dbReference type="EMBL" id="VINQ01000002">
    <property type="protein sequence ID" value="KAA0920229.1"/>
    <property type="molecule type" value="Genomic_DNA"/>
</dbReference>
<evidence type="ECO:0000256" key="3">
    <source>
        <dbReference type="ARBA" id="ARBA00022827"/>
    </source>
</evidence>
<evidence type="ECO:0000256" key="5">
    <source>
        <dbReference type="ARBA" id="ARBA00023033"/>
    </source>
</evidence>
<dbReference type="InterPro" id="IPR002938">
    <property type="entry name" value="FAD-bd"/>
</dbReference>
<dbReference type="PANTHER" id="PTHR13789">
    <property type="entry name" value="MONOOXYGENASE"/>
    <property type="match status" value="1"/>
</dbReference>
<evidence type="ECO:0000259" key="6">
    <source>
        <dbReference type="Pfam" id="PF01494"/>
    </source>
</evidence>
<dbReference type="Pfam" id="PF01494">
    <property type="entry name" value="FAD_binding_3"/>
    <property type="match status" value="1"/>
</dbReference>
<keyword evidence="8" id="KW-1185">Reference proteome</keyword>
<dbReference type="Proteomes" id="UP000325291">
    <property type="component" value="Unassembled WGS sequence"/>
</dbReference>
<evidence type="ECO:0000313" key="8">
    <source>
        <dbReference type="Proteomes" id="UP000325291"/>
    </source>
</evidence>
<dbReference type="GO" id="GO:0004497">
    <property type="term" value="F:monooxygenase activity"/>
    <property type="evidence" value="ECO:0007669"/>
    <property type="project" value="UniProtKB-KW"/>
</dbReference>
<evidence type="ECO:0000256" key="2">
    <source>
        <dbReference type="ARBA" id="ARBA00022630"/>
    </source>
</evidence>
<evidence type="ECO:0000313" key="7">
    <source>
        <dbReference type="EMBL" id="KAA0920229.1"/>
    </source>
</evidence>
<dbReference type="GO" id="GO:0071949">
    <property type="term" value="F:FAD binding"/>
    <property type="evidence" value="ECO:0007669"/>
    <property type="project" value="InterPro"/>
</dbReference>
<dbReference type="Gene3D" id="3.50.50.60">
    <property type="entry name" value="FAD/NAD(P)-binding domain"/>
    <property type="match status" value="1"/>
</dbReference>
<dbReference type="RefSeq" id="WP_111363773.1">
    <property type="nucleotide sequence ID" value="NZ_VINQ01000002.1"/>
</dbReference>
<keyword evidence="2" id="KW-0285">Flavoprotein</keyword>
<evidence type="ECO:0000256" key="1">
    <source>
        <dbReference type="ARBA" id="ARBA00001974"/>
    </source>
</evidence>
<dbReference type="SUPFAM" id="SSF54373">
    <property type="entry name" value="FAD-linked reductases, C-terminal domain"/>
    <property type="match status" value="1"/>
</dbReference>
<dbReference type="PANTHER" id="PTHR13789:SF318">
    <property type="entry name" value="GERANYLGERANYL DIPHOSPHATE REDUCTASE"/>
    <property type="match status" value="1"/>
</dbReference>
<name>A0A5A9ZSU2_9RHOB</name>
<dbReference type="SUPFAM" id="SSF51905">
    <property type="entry name" value="FAD/NAD(P)-binding domain"/>
    <property type="match status" value="1"/>
</dbReference>
<dbReference type="InterPro" id="IPR036188">
    <property type="entry name" value="FAD/NAD-bd_sf"/>
</dbReference>
<dbReference type="PRINTS" id="PR00420">
    <property type="entry name" value="RNGMNOXGNASE"/>
</dbReference>
<proteinExistence type="predicted"/>
<gene>
    <name evidence="7" type="ORF">FLO80_03675</name>
</gene>
<sequence>MSERNEPRLDGLRALVVGGGIGGLTLARALALRGARVRVLEQAGAIAEVGAGLQISPNGAVVLRALGLEEALIAAGAVRGRAVQLCDHHGREVTRLDLTRQGGAYYQVHRADLIGVLEAGARAAGVEIELGAEVADVADGPEPVVTLAGGGERRADLVIGADGVHSRLRAVLNGTEAPFFTGHVAWRAVIPNDLGLGPVSRVHMGPGRHVVSYPLRGESLINVVAVEERRGWIAESWSQRDEPANLRAAFADFGAPVQEMLARVETCHLWGLFRHEVAQNWHGEGVALLGDAAHPTLPFMAQGAVMAIEDAWVLADALARAGTLGEGLAAYRQRRFARVQRVVNTATDNAWKYHMKFPPLRFVAHNVLRLSGKVRPDMMLRQFDWLYGHDVTAG</sequence>
<feature type="domain" description="FAD-binding" evidence="6">
    <location>
        <begin position="14"/>
        <end position="345"/>
    </location>
</feature>